<dbReference type="Proteomes" id="UP001472677">
    <property type="component" value="Unassembled WGS sequence"/>
</dbReference>
<evidence type="ECO:0000313" key="3">
    <source>
        <dbReference type="Proteomes" id="UP001472677"/>
    </source>
</evidence>
<feature type="domain" description="RNase H type-1" evidence="1">
    <location>
        <begin position="164"/>
        <end position="265"/>
    </location>
</feature>
<accession>A0ABR2FA15</accession>
<protein>
    <recommendedName>
        <fullName evidence="1">RNase H type-1 domain-containing protein</fullName>
    </recommendedName>
</protein>
<dbReference type="InterPro" id="IPR002156">
    <property type="entry name" value="RNaseH_domain"/>
</dbReference>
<sequence length="321" mass="36409">MDHQSTYESILGFQRADKSGLFSVRSGYRLLYGEDVYPIDEPSPIQQASAKVYVYHLLLECSFAKNVFTTLNIVLPTVLVEQQWLAHLFDDLSKVESKCLITTLWTHRNKKAHENVVRSPLDLANYIRQYIHEIDDIIDSRAINLQCNSQDRWTPPLVEYVKVNFDAGYNAITKSFIIRVIFRDPEGLLLVTSTCQISHISNPKIVEARAFDQAVALASDLGLRKSIVEGDAWFVIKKVKDSSIDMSDTFGFIRNINRRSQDFEKLRPPLKLLFIRTVGGSIHQASDFLTSEIGDSSIFLTPMPDLFICMSPVYLAPAPVC</sequence>
<comment type="caution">
    <text evidence="2">The sequence shown here is derived from an EMBL/GenBank/DDBJ whole genome shotgun (WGS) entry which is preliminary data.</text>
</comment>
<dbReference type="PANTHER" id="PTHR47074:SF61">
    <property type="entry name" value="RNASE H TYPE-1 DOMAIN-CONTAINING PROTEIN"/>
    <property type="match status" value="1"/>
</dbReference>
<proteinExistence type="predicted"/>
<dbReference type="PANTHER" id="PTHR47074">
    <property type="entry name" value="BNAC02G40300D PROTEIN"/>
    <property type="match status" value="1"/>
</dbReference>
<gene>
    <name evidence="2" type="ORF">V6N12_062856</name>
</gene>
<evidence type="ECO:0000259" key="1">
    <source>
        <dbReference type="Pfam" id="PF13456"/>
    </source>
</evidence>
<dbReference type="EMBL" id="JBBPBM010000007">
    <property type="protein sequence ID" value="KAK8575180.1"/>
    <property type="molecule type" value="Genomic_DNA"/>
</dbReference>
<dbReference type="InterPro" id="IPR052929">
    <property type="entry name" value="RNase_H-like_EbsB-rel"/>
</dbReference>
<name>A0ABR2FA15_9ROSI</name>
<evidence type="ECO:0000313" key="2">
    <source>
        <dbReference type="EMBL" id="KAK8575180.1"/>
    </source>
</evidence>
<organism evidence="2 3">
    <name type="scientific">Hibiscus sabdariffa</name>
    <name type="common">roselle</name>
    <dbReference type="NCBI Taxonomy" id="183260"/>
    <lineage>
        <taxon>Eukaryota</taxon>
        <taxon>Viridiplantae</taxon>
        <taxon>Streptophyta</taxon>
        <taxon>Embryophyta</taxon>
        <taxon>Tracheophyta</taxon>
        <taxon>Spermatophyta</taxon>
        <taxon>Magnoliopsida</taxon>
        <taxon>eudicotyledons</taxon>
        <taxon>Gunneridae</taxon>
        <taxon>Pentapetalae</taxon>
        <taxon>rosids</taxon>
        <taxon>malvids</taxon>
        <taxon>Malvales</taxon>
        <taxon>Malvaceae</taxon>
        <taxon>Malvoideae</taxon>
        <taxon>Hibiscus</taxon>
    </lineage>
</organism>
<reference evidence="2 3" key="1">
    <citation type="journal article" date="2024" name="G3 (Bethesda)">
        <title>Genome assembly of Hibiscus sabdariffa L. provides insights into metabolisms of medicinal natural products.</title>
        <authorList>
            <person name="Kim T."/>
        </authorList>
    </citation>
    <scope>NUCLEOTIDE SEQUENCE [LARGE SCALE GENOMIC DNA]</scope>
    <source>
        <strain evidence="2">TK-2024</strain>
        <tissue evidence="2">Old leaves</tissue>
    </source>
</reference>
<keyword evidence="3" id="KW-1185">Reference proteome</keyword>
<dbReference type="Pfam" id="PF13456">
    <property type="entry name" value="RVT_3"/>
    <property type="match status" value="1"/>
</dbReference>